<proteinExistence type="predicted"/>
<name>A0A813H996_POLGL</name>
<sequence>SSAALPLGRAGHSLWQRCRRDQADHDSKGASQQCLRQQCWWTWRKSPSAGYQQLASGRLQSKWEYRPDGYVIWAAHAADKTARAWLTEKQPAVTKEIMVATIKARQGEEAPAASSNAKFEREEATGDLFTD</sequence>
<evidence type="ECO:0000313" key="3">
    <source>
        <dbReference type="Proteomes" id="UP000654075"/>
    </source>
</evidence>
<gene>
    <name evidence="2" type="ORF">PGLA1383_LOCUS50167</name>
</gene>
<dbReference type="AlphaFoldDB" id="A0A813H996"/>
<reference evidence="2" key="1">
    <citation type="submission" date="2021-02" db="EMBL/GenBank/DDBJ databases">
        <authorList>
            <person name="Dougan E. K."/>
            <person name="Rhodes N."/>
            <person name="Thang M."/>
            <person name="Chan C."/>
        </authorList>
    </citation>
    <scope>NUCLEOTIDE SEQUENCE</scope>
</reference>
<evidence type="ECO:0000256" key="1">
    <source>
        <dbReference type="SAM" id="MobiDB-lite"/>
    </source>
</evidence>
<feature type="non-terminal residue" evidence="2">
    <location>
        <position position="131"/>
    </location>
</feature>
<organism evidence="2 3">
    <name type="scientific">Polarella glacialis</name>
    <name type="common">Dinoflagellate</name>
    <dbReference type="NCBI Taxonomy" id="89957"/>
    <lineage>
        <taxon>Eukaryota</taxon>
        <taxon>Sar</taxon>
        <taxon>Alveolata</taxon>
        <taxon>Dinophyceae</taxon>
        <taxon>Suessiales</taxon>
        <taxon>Suessiaceae</taxon>
        <taxon>Polarella</taxon>
    </lineage>
</organism>
<accession>A0A813H996</accession>
<dbReference type="Proteomes" id="UP000654075">
    <property type="component" value="Unassembled WGS sequence"/>
</dbReference>
<feature type="region of interest" description="Disordered" evidence="1">
    <location>
        <begin position="105"/>
        <end position="131"/>
    </location>
</feature>
<keyword evidence="3" id="KW-1185">Reference proteome</keyword>
<evidence type="ECO:0000313" key="2">
    <source>
        <dbReference type="EMBL" id="CAE8634518.1"/>
    </source>
</evidence>
<dbReference type="EMBL" id="CAJNNV010031043">
    <property type="protein sequence ID" value="CAE8634518.1"/>
    <property type="molecule type" value="Genomic_DNA"/>
</dbReference>
<protein>
    <submittedName>
        <fullName evidence="2">Uncharacterized protein</fullName>
    </submittedName>
</protein>
<comment type="caution">
    <text evidence="2">The sequence shown here is derived from an EMBL/GenBank/DDBJ whole genome shotgun (WGS) entry which is preliminary data.</text>
</comment>